<dbReference type="Pfam" id="PF14322">
    <property type="entry name" value="SusD-like_3"/>
    <property type="match status" value="1"/>
</dbReference>
<evidence type="ECO:0000256" key="5">
    <source>
        <dbReference type="ARBA" id="ARBA00023237"/>
    </source>
</evidence>
<name>A0ABT4L105_9SPHI</name>
<comment type="caution">
    <text evidence="9">The sequence shown here is derived from an EMBL/GenBank/DDBJ whole genome shotgun (WGS) entry which is preliminary data.</text>
</comment>
<dbReference type="InterPro" id="IPR011990">
    <property type="entry name" value="TPR-like_helical_dom_sf"/>
</dbReference>
<evidence type="ECO:0000259" key="8">
    <source>
        <dbReference type="Pfam" id="PF14322"/>
    </source>
</evidence>
<evidence type="ECO:0000313" key="9">
    <source>
        <dbReference type="EMBL" id="MCZ4224865.1"/>
    </source>
</evidence>
<evidence type="ECO:0000256" key="1">
    <source>
        <dbReference type="ARBA" id="ARBA00004442"/>
    </source>
</evidence>
<dbReference type="InterPro" id="IPR012944">
    <property type="entry name" value="SusD_RagB_dom"/>
</dbReference>
<protein>
    <submittedName>
        <fullName evidence="9">RagB/SusD family nutrient uptake outer membrane protein</fullName>
    </submittedName>
</protein>
<reference evidence="9" key="1">
    <citation type="submission" date="2022-12" db="EMBL/GenBank/DDBJ databases">
        <title>Genome sequence of SJ11.</title>
        <authorList>
            <person name="Woo H."/>
        </authorList>
    </citation>
    <scope>NUCLEOTIDE SEQUENCE</scope>
    <source>
        <strain evidence="9">SJ11</strain>
    </source>
</reference>
<evidence type="ECO:0000256" key="3">
    <source>
        <dbReference type="ARBA" id="ARBA00022729"/>
    </source>
</evidence>
<feature type="domain" description="RagB/SusD" evidence="7">
    <location>
        <begin position="385"/>
        <end position="518"/>
    </location>
</feature>
<evidence type="ECO:0000259" key="7">
    <source>
        <dbReference type="Pfam" id="PF07980"/>
    </source>
</evidence>
<dbReference type="SUPFAM" id="SSF48452">
    <property type="entry name" value="TPR-like"/>
    <property type="match status" value="1"/>
</dbReference>
<keyword evidence="4" id="KW-0472">Membrane</keyword>
<dbReference type="InterPro" id="IPR033985">
    <property type="entry name" value="SusD-like_N"/>
</dbReference>
<evidence type="ECO:0000313" key="10">
    <source>
        <dbReference type="Proteomes" id="UP001144341"/>
    </source>
</evidence>
<gene>
    <name evidence="9" type="ORF">O0931_16250</name>
</gene>
<keyword evidence="5" id="KW-0998">Cell outer membrane</keyword>
<comment type="subcellular location">
    <subcellularLocation>
        <location evidence="1">Cell outer membrane</location>
    </subcellularLocation>
</comment>
<dbReference type="RefSeq" id="WP_269416528.1">
    <property type="nucleotide sequence ID" value="NZ_JAPWGL010000004.1"/>
</dbReference>
<feature type="signal peptide" evidence="6">
    <location>
        <begin position="1"/>
        <end position="27"/>
    </location>
</feature>
<organism evidence="9 10">
    <name type="scientific">Pedobacter rhodius</name>
    <dbReference type="NCBI Taxonomy" id="3004098"/>
    <lineage>
        <taxon>Bacteria</taxon>
        <taxon>Pseudomonadati</taxon>
        <taxon>Bacteroidota</taxon>
        <taxon>Sphingobacteriia</taxon>
        <taxon>Sphingobacteriales</taxon>
        <taxon>Sphingobacteriaceae</taxon>
        <taxon>Pedobacter</taxon>
    </lineage>
</organism>
<dbReference type="Gene3D" id="1.25.40.390">
    <property type="match status" value="1"/>
</dbReference>
<keyword evidence="3 6" id="KW-0732">Signal</keyword>
<comment type="similarity">
    <text evidence="2">Belongs to the SusD family.</text>
</comment>
<dbReference type="Proteomes" id="UP001144341">
    <property type="component" value="Unassembled WGS sequence"/>
</dbReference>
<keyword evidence="10" id="KW-1185">Reference proteome</keyword>
<evidence type="ECO:0000256" key="4">
    <source>
        <dbReference type="ARBA" id="ARBA00023136"/>
    </source>
</evidence>
<evidence type="ECO:0000256" key="6">
    <source>
        <dbReference type="SAM" id="SignalP"/>
    </source>
</evidence>
<evidence type="ECO:0000256" key="2">
    <source>
        <dbReference type="ARBA" id="ARBA00006275"/>
    </source>
</evidence>
<sequence length="519" mass="58640">MMKSSKILLITIRMVLTALLLSNTSCTKFLDAKPSKGTSIEVRTTDDLNALLNNFGTFNSESNNAIIYGTDDNGLSSNLYDAQPFIFSSLAIQYSLWDVNYLPKTDQSNFSGPNFWSNEYIKIFNANVVLANVDQVSGSAADKAALKADAHFIRAYSYWELANTYCLPYTNANRSEPGLPIKTTPDYNAVTRQSLDATYQQIEADLMEALKTNVPLVQNGINRNWRANSAAVNGFAARYYLNRNDYVNALKYANASLALYNILIDYNTDMRYGTPTSTTINVGMPNEQTVTLNFPYTHDRNVAFDPVDALGWKEFLYYRLLNNADRWYIPSQELISLYDKNNDLRYKYHYVQNYSYKKGLNNPALSYPGYVFFYEDNVPEGPTVAEMILIKAECLARSGDVAGAMTTVNQLYNKRTLTGTAPLAAGTQDQAIAIVLQERRREMPFSQRWFDIRRFNSNSYSNDDIPVLSRVFYPYTATSVSNTEPLKTYSLRANSRRFASPLPQSDITNSNGAIIQNIY</sequence>
<feature type="domain" description="SusD-like N-terminal" evidence="8">
    <location>
        <begin position="28"/>
        <end position="241"/>
    </location>
</feature>
<dbReference type="Pfam" id="PF07980">
    <property type="entry name" value="SusD_RagB"/>
    <property type="match status" value="1"/>
</dbReference>
<proteinExistence type="inferred from homology"/>
<dbReference type="EMBL" id="JAPWGL010000004">
    <property type="protein sequence ID" value="MCZ4224865.1"/>
    <property type="molecule type" value="Genomic_DNA"/>
</dbReference>
<feature type="chain" id="PRO_5046036065" evidence="6">
    <location>
        <begin position="28"/>
        <end position="519"/>
    </location>
</feature>
<accession>A0ABT4L105</accession>